<dbReference type="Proteomes" id="UP001207742">
    <property type="component" value="Unassembled WGS sequence"/>
</dbReference>
<organism evidence="1 2">
    <name type="scientific">Chitinophaga nivalis</name>
    <dbReference type="NCBI Taxonomy" id="2991709"/>
    <lineage>
        <taxon>Bacteria</taxon>
        <taxon>Pseudomonadati</taxon>
        <taxon>Bacteroidota</taxon>
        <taxon>Chitinophagia</taxon>
        <taxon>Chitinophagales</taxon>
        <taxon>Chitinophagaceae</taxon>
        <taxon>Chitinophaga</taxon>
    </lineage>
</organism>
<protein>
    <submittedName>
        <fullName evidence="1">Class I lanthipeptide</fullName>
    </submittedName>
</protein>
<reference evidence="1 2" key="1">
    <citation type="submission" date="2022-10" db="EMBL/GenBank/DDBJ databases">
        <title>Chitinophaga nivalis PC15 sp. nov., isolated from Pyeongchang county, South Korea.</title>
        <authorList>
            <person name="Trinh H.N."/>
        </authorList>
    </citation>
    <scope>NUCLEOTIDE SEQUENCE [LARGE SCALE GENOMIC DNA]</scope>
    <source>
        <strain evidence="1 2">PC14</strain>
    </source>
</reference>
<gene>
    <name evidence="1" type="ORF">OL497_12670</name>
</gene>
<evidence type="ECO:0000313" key="2">
    <source>
        <dbReference type="Proteomes" id="UP001207742"/>
    </source>
</evidence>
<keyword evidence="2" id="KW-1185">Reference proteome</keyword>
<dbReference type="RefSeq" id="WP_264730608.1">
    <property type="nucleotide sequence ID" value="NZ_JAPDNR010000001.1"/>
</dbReference>
<name>A0ABT3ILB3_9BACT</name>
<proteinExistence type="predicted"/>
<dbReference type="InterPro" id="IPR058238">
    <property type="entry name" value="Lant_leader_dom"/>
</dbReference>
<dbReference type="NCBIfam" id="NF038153">
    <property type="entry name" value="lant_leader_L1a"/>
    <property type="match status" value="1"/>
</dbReference>
<sequence length="69" mass="7662">MKKKITLNKKLFLNKATVVALNQQQQLTLDGGRPWTFDAGCGGTFDATCATVRPGEQHCRFCENETINC</sequence>
<comment type="caution">
    <text evidence="1">The sequence shown here is derived from an EMBL/GenBank/DDBJ whole genome shotgun (WGS) entry which is preliminary data.</text>
</comment>
<accession>A0ABT3ILB3</accession>
<evidence type="ECO:0000313" key="1">
    <source>
        <dbReference type="EMBL" id="MCW3484757.1"/>
    </source>
</evidence>
<dbReference type="EMBL" id="JAPDNS010000001">
    <property type="protein sequence ID" value="MCW3484757.1"/>
    <property type="molecule type" value="Genomic_DNA"/>
</dbReference>